<accession>A0ACC0ZV58</accession>
<sequence>MVELLQQWKEVEELELELSLKRAELVMFESHADYVGCVQEVSNYAVILLLQLPLVLEIVHLFSLLTADILLWRKKQMTISILAGVTMIWLLFECIAAFSGLSPPKAIAGFLFLNMTLLYLIFVMALALTLPMLYEKHEDQVDSFAEKGLNELKKQYAMLDEKFLHKLPILSGQKQHRS</sequence>
<keyword evidence="2" id="KW-1185">Reference proteome</keyword>
<organism evidence="1 2">
    <name type="scientific">Pistacia atlantica</name>
    <dbReference type="NCBI Taxonomy" id="434234"/>
    <lineage>
        <taxon>Eukaryota</taxon>
        <taxon>Viridiplantae</taxon>
        <taxon>Streptophyta</taxon>
        <taxon>Embryophyta</taxon>
        <taxon>Tracheophyta</taxon>
        <taxon>Spermatophyta</taxon>
        <taxon>Magnoliopsida</taxon>
        <taxon>eudicotyledons</taxon>
        <taxon>Gunneridae</taxon>
        <taxon>Pentapetalae</taxon>
        <taxon>rosids</taxon>
        <taxon>malvids</taxon>
        <taxon>Sapindales</taxon>
        <taxon>Anacardiaceae</taxon>
        <taxon>Pistacia</taxon>
    </lineage>
</organism>
<dbReference type="Proteomes" id="UP001164250">
    <property type="component" value="Chromosome 15"/>
</dbReference>
<name>A0ACC0ZV58_9ROSI</name>
<protein>
    <submittedName>
        <fullName evidence="1">Uncharacterized protein</fullName>
    </submittedName>
</protein>
<dbReference type="EMBL" id="CM047910">
    <property type="protein sequence ID" value="KAJ0075690.1"/>
    <property type="molecule type" value="Genomic_DNA"/>
</dbReference>
<gene>
    <name evidence="1" type="ORF">Patl1_35068</name>
</gene>
<evidence type="ECO:0000313" key="2">
    <source>
        <dbReference type="Proteomes" id="UP001164250"/>
    </source>
</evidence>
<evidence type="ECO:0000313" key="1">
    <source>
        <dbReference type="EMBL" id="KAJ0075690.1"/>
    </source>
</evidence>
<proteinExistence type="predicted"/>
<comment type="caution">
    <text evidence="1">The sequence shown here is derived from an EMBL/GenBank/DDBJ whole genome shotgun (WGS) entry which is preliminary data.</text>
</comment>
<reference evidence="2" key="1">
    <citation type="journal article" date="2023" name="G3 (Bethesda)">
        <title>Genome assembly and association tests identify interacting loci associated with vigor, precocity, and sex in interspecific pistachio rootstocks.</title>
        <authorList>
            <person name="Palmer W."/>
            <person name="Jacygrad E."/>
            <person name="Sagayaradj S."/>
            <person name="Cavanaugh K."/>
            <person name="Han R."/>
            <person name="Bertier L."/>
            <person name="Beede B."/>
            <person name="Kafkas S."/>
            <person name="Golino D."/>
            <person name="Preece J."/>
            <person name="Michelmore R."/>
        </authorList>
    </citation>
    <scope>NUCLEOTIDE SEQUENCE [LARGE SCALE GENOMIC DNA]</scope>
</reference>